<feature type="transmembrane region" description="Helical" evidence="8">
    <location>
        <begin position="195"/>
        <end position="217"/>
    </location>
</feature>
<protein>
    <submittedName>
        <fullName evidence="9">AEC family transporter</fullName>
    </submittedName>
</protein>
<keyword evidence="10" id="KW-1185">Reference proteome</keyword>
<feature type="transmembrane region" description="Helical" evidence="8">
    <location>
        <begin position="253"/>
        <end position="272"/>
    </location>
</feature>
<dbReference type="InterPro" id="IPR004776">
    <property type="entry name" value="Mem_transp_PIN-like"/>
</dbReference>
<gene>
    <name evidence="9" type="ORF">DY252_11650</name>
</gene>
<dbReference type="PANTHER" id="PTHR36838">
    <property type="entry name" value="AUXIN EFFLUX CARRIER FAMILY PROTEIN"/>
    <property type="match status" value="1"/>
</dbReference>
<dbReference type="RefSeq" id="WP_064789628.1">
    <property type="nucleotide sequence ID" value="NZ_CP031555.1"/>
</dbReference>
<evidence type="ECO:0000256" key="6">
    <source>
        <dbReference type="ARBA" id="ARBA00022989"/>
    </source>
</evidence>
<evidence type="ECO:0000313" key="9">
    <source>
        <dbReference type="EMBL" id="AXO14795.1"/>
    </source>
</evidence>
<proteinExistence type="inferred from homology"/>
<keyword evidence="5 8" id="KW-0812">Transmembrane</keyword>
<dbReference type="InterPro" id="IPR038770">
    <property type="entry name" value="Na+/solute_symporter_sf"/>
</dbReference>
<keyword evidence="6 8" id="KW-1133">Transmembrane helix</keyword>
<feature type="transmembrane region" description="Helical" evidence="8">
    <location>
        <begin position="284"/>
        <end position="304"/>
    </location>
</feature>
<evidence type="ECO:0000256" key="3">
    <source>
        <dbReference type="ARBA" id="ARBA00022448"/>
    </source>
</evidence>
<accession>A0ABM6XZE9</accession>
<sequence>MLAILSALLPTFALIVVGYVLRERRFLPDSFWPGAEKLTYFITFPALLFSNTAKADLGSLPLLGIATAMLGTIAICTALILVVRPVLKVSAPTFSSLVQGAIRPNTYIGLAVAAALLGTHGLTVTALCVALVVPTVNVISVLACAHLGENDRKPGVLSLLRDVAKNPLLMACVLGSLFNVLGIGLPPIIGPFLEVLGRAALPIGLLAVGAGLDLSAARRAGFPVGISSVGKLVLSPAIAAGLCLMLGLPDIELAAVVLYAALPCSASAYVLARLMGGNAQMMASIITVHTLLAIITMPVIAILTQVV</sequence>
<dbReference type="Gene3D" id="1.20.1530.20">
    <property type="match status" value="1"/>
</dbReference>
<organism evidence="9 10">
    <name type="scientific">Thalassospira indica</name>
    <dbReference type="NCBI Taxonomy" id="1891279"/>
    <lineage>
        <taxon>Bacteria</taxon>
        <taxon>Pseudomonadati</taxon>
        <taxon>Pseudomonadota</taxon>
        <taxon>Alphaproteobacteria</taxon>
        <taxon>Rhodospirillales</taxon>
        <taxon>Thalassospiraceae</taxon>
        <taxon>Thalassospira</taxon>
    </lineage>
</organism>
<evidence type="ECO:0000256" key="7">
    <source>
        <dbReference type="ARBA" id="ARBA00023136"/>
    </source>
</evidence>
<evidence type="ECO:0000256" key="4">
    <source>
        <dbReference type="ARBA" id="ARBA00022475"/>
    </source>
</evidence>
<feature type="transmembrane region" description="Helical" evidence="8">
    <location>
        <begin position="168"/>
        <end position="189"/>
    </location>
</feature>
<evidence type="ECO:0000256" key="5">
    <source>
        <dbReference type="ARBA" id="ARBA00022692"/>
    </source>
</evidence>
<comment type="subcellular location">
    <subcellularLocation>
        <location evidence="1">Cell membrane</location>
        <topology evidence="1">Multi-pass membrane protein</topology>
    </subcellularLocation>
</comment>
<evidence type="ECO:0000313" key="10">
    <source>
        <dbReference type="Proteomes" id="UP000256971"/>
    </source>
</evidence>
<dbReference type="EMBL" id="CP031555">
    <property type="protein sequence ID" value="AXO14795.1"/>
    <property type="molecule type" value="Genomic_DNA"/>
</dbReference>
<feature type="transmembrane region" description="Helical" evidence="8">
    <location>
        <begin position="38"/>
        <end position="55"/>
    </location>
</feature>
<dbReference type="PANTHER" id="PTHR36838:SF4">
    <property type="entry name" value="AUXIN EFFLUX CARRIER FAMILY PROTEIN"/>
    <property type="match status" value="1"/>
</dbReference>
<evidence type="ECO:0000256" key="8">
    <source>
        <dbReference type="SAM" id="Phobius"/>
    </source>
</evidence>
<dbReference type="Proteomes" id="UP000256971">
    <property type="component" value="Chromosome"/>
</dbReference>
<comment type="similarity">
    <text evidence="2">Belongs to the auxin efflux carrier (TC 2.A.69) family.</text>
</comment>
<feature type="transmembrane region" description="Helical" evidence="8">
    <location>
        <begin position="62"/>
        <end position="87"/>
    </location>
</feature>
<evidence type="ECO:0000256" key="1">
    <source>
        <dbReference type="ARBA" id="ARBA00004651"/>
    </source>
</evidence>
<dbReference type="Pfam" id="PF03547">
    <property type="entry name" value="Mem_trans"/>
    <property type="match status" value="1"/>
</dbReference>
<keyword evidence="7 8" id="KW-0472">Membrane</keyword>
<reference evidence="9 10" key="1">
    <citation type="submission" date="2018-08" db="EMBL/GenBank/DDBJ databases">
        <title>Complete genome sequence of type strain Thalassospira indica MCCC 1A01103T, isolated from isolated from deep seawater of the Indian Ocean.</title>
        <authorList>
            <person name="Liu Y."/>
        </authorList>
    </citation>
    <scope>NUCLEOTIDE SEQUENCE [LARGE SCALE GENOMIC DNA]</scope>
    <source>
        <strain evidence="9 10">PB8BT</strain>
    </source>
</reference>
<feature type="transmembrane region" description="Helical" evidence="8">
    <location>
        <begin position="229"/>
        <end position="247"/>
    </location>
</feature>
<evidence type="ECO:0000256" key="2">
    <source>
        <dbReference type="ARBA" id="ARBA00010145"/>
    </source>
</evidence>
<feature type="transmembrane region" description="Helical" evidence="8">
    <location>
        <begin position="107"/>
        <end position="133"/>
    </location>
</feature>
<keyword evidence="4" id="KW-1003">Cell membrane</keyword>
<keyword evidence="3" id="KW-0813">Transport</keyword>
<name>A0ABM6XZE9_9PROT</name>